<proteinExistence type="predicted"/>
<evidence type="ECO:0000313" key="3">
    <source>
        <dbReference type="Proteomes" id="UP000198341"/>
    </source>
</evidence>
<dbReference type="AlphaFoldDB" id="K8EBT9"/>
<dbReference type="GeneID" id="19017052"/>
<organism evidence="2 3">
    <name type="scientific">Bathycoccus prasinos</name>
    <dbReference type="NCBI Taxonomy" id="41875"/>
    <lineage>
        <taxon>Eukaryota</taxon>
        <taxon>Viridiplantae</taxon>
        <taxon>Chlorophyta</taxon>
        <taxon>Mamiellophyceae</taxon>
        <taxon>Mamiellales</taxon>
        <taxon>Bathycoccaceae</taxon>
        <taxon>Bathycoccus</taxon>
    </lineage>
</organism>
<evidence type="ECO:0000256" key="1">
    <source>
        <dbReference type="SAM" id="MobiDB-lite"/>
    </source>
</evidence>
<sequence>MNDGVLLSLDFVDARAFSLSLSALSALSLSLFSVDLQQTTTLLRCASKKKKRKKSVFFLETTTTTTKAWTTTRSIRDARDVLERMKRNTSSEEGVSVKQRVSKEDVLVSTISKDGEFSVVETFETPSKADEEFRTMVEIDLKKKNDEEGERADERTVASVLAHALAMLARESAFSRGKEEEERERDIFDVVLKRDGRSLATIEGEDWNRTIEEEDEGVDGGVGDVVDDRMMEKDGVVSHADIVAKASFKGCEVTLVFSRTKEAELRIGNDTRGTASSWIREEENAGKKDIRVKKTFSLNPTHIESEESKALDVLFQLPSHFWSKFGFHPIRRLRRRRKEKTDSDEEVNDEDVTENDDVSFFRVFDTPEFGTYVYDCDSDDEGDQDDETGRSAAARGEPRQGAEEDDGVDLEEEMELLDLRKQVQELPDFAAMKTNEEEMDAHNVQHLQELYLRDVCVVWRQSKENEQRQQLTSPSLPERFRTCFEKAFMEAKRKNRPNFTSKRERKEWRIGERIMRNAANIYRNAVVNTDLMIDVAKADENIEDWEGKICTLLCQKRAFGQIPLQAQQQKQKQKQ</sequence>
<protein>
    <submittedName>
        <fullName evidence="2">Uncharacterized protein</fullName>
    </submittedName>
</protein>
<name>K8EBT9_9CHLO</name>
<accession>K8EBT9</accession>
<feature type="region of interest" description="Disordered" evidence="1">
    <location>
        <begin position="375"/>
        <end position="408"/>
    </location>
</feature>
<dbReference type="RefSeq" id="XP_007513892.1">
    <property type="nucleotide sequence ID" value="XM_007513830.1"/>
</dbReference>
<keyword evidence="3" id="KW-1185">Reference proteome</keyword>
<dbReference type="Proteomes" id="UP000198341">
    <property type="component" value="Chromosome 3"/>
</dbReference>
<evidence type="ECO:0000313" key="2">
    <source>
        <dbReference type="EMBL" id="CCO15329.1"/>
    </source>
</evidence>
<gene>
    <name evidence="2" type="ORF">Bathy03g05150</name>
</gene>
<feature type="compositionally biased region" description="Acidic residues" evidence="1">
    <location>
        <begin position="376"/>
        <end position="386"/>
    </location>
</feature>
<dbReference type="EMBL" id="FO082276">
    <property type="protein sequence ID" value="CCO15329.1"/>
    <property type="molecule type" value="Genomic_DNA"/>
</dbReference>
<dbReference type="KEGG" id="bpg:Bathy03g05150"/>
<reference evidence="2 3" key="1">
    <citation type="submission" date="2011-10" db="EMBL/GenBank/DDBJ databases">
        <authorList>
            <person name="Genoscope - CEA"/>
        </authorList>
    </citation>
    <scope>NUCLEOTIDE SEQUENCE [LARGE SCALE GENOMIC DNA]</scope>
    <source>
        <strain evidence="2 3">RCC 1105</strain>
    </source>
</reference>